<dbReference type="HOGENOM" id="CLU_692119_0_0_9"/>
<evidence type="ECO:0000313" key="3">
    <source>
        <dbReference type="Proteomes" id="UP000019591"/>
    </source>
</evidence>
<dbReference type="AlphaFoldDB" id="W8TCA5"/>
<reference evidence="2 3" key="1">
    <citation type="journal article" date="2014" name="Genome Announc.">
        <title>Complete Genome Sequence of Amino Acid-Utilizing Eubacterium acidaminophilum al-2 (DSM 3953).</title>
        <authorList>
            <person name="Poehlein A."/>
            <person name="Andreesen J.R."/>
            <person name="Daniel R."/>
        </authorList>
    </citation>
    <scope>NUCLEOTIDE SEQUENCE [LARGE SCALE GENOMIC DNA]</scope>
    <source>
        <strain evidence="2 3">DSM 3953</strain>
    </source>
</reference>
<dbReference type="Pfam" id="PF13174">
    <property type="entry name" value="TPR_6"/>
    <property type="match status" value="1"/>
</dbReference>
<dbReference type="Gene3D" id="1.25.40.10">
    <property type="entry name" value="Tetratricopeptide repeat domain"/>
    <property type="match status" value="2"/>
</dbReference>
<gene>
    <name evidence="2" type="ORF">EAL2_c01010</name>
</gene>
<protein>
    <submittedName>
        <fullName evidence="2">Tetratricopeptide repeat protein</fullName>
    </submittedName>
</protein>
<dbReference type="InterPro" id="IPR011990">
    <property type="entry name" value="TPR-like_helical_dom_sf"/>
</dbReference>
<dbReference type="Proteomes" id="UP000019591">
    <property type="component" value="Chromosome"/>
</dbReference>
<feature type="region of interest" description="Disordered" evidence="1">
    <location>
        <begin position="235"/>
        <end position="269"/>
    </location>
</feature>
<dbReference type="Pfam" id="PF13181">
    <property type="entry name" value="TPR_8"/>
    <property type="match status" value="1"/>
</dbReference>
<dbReference type="EMBL" id="CP007452">
    <property type="protein sequence ID" value="AHM55438.1"/>
    <property type="molecule type" value="Genomic_DNA"/>
</dbReference>
<accession>W8TCA5</accession>
<feature type="compositionally biased region" description="Polar residues" evidence="1">
    <location>
        <begin position="241"/>
        <end position="269"/>
    </location>
</feature>
<dbReference type="OrthoDB" id="1757565at2"/>
<sequence length="398" mass="44914">MNKNIKIERLCQSKALNHMRNSNITGAVEELKACLVMNPQNVETLNMLGFCYYILCNFDSARELWLESIGIEDKDNQAHSYMEMIELEEFLAIRESFESAKKYFEQSDYKNAAFKAMGLIDKKPELVMPYIIAGISLIKLGDNETGSGYIQTAISKDSENEELKKYSQMYMKSAIKTGHDFKLLSKKNAAIAISICMVTLAIAAMLGQAHPQSVSQNGEAASVSKLAKIKQEHFKNEENAQETSQQKQSSSVDNDNTPQNADAEASSSKLDGKIEDEQGIYIASAEKFKAENYSEAAAGFEKIALGGEQERFVSESIFFAAQSYERLKEFDKAIKYYGMYVEFFKEGHYSDDSLYSLGLIYYAQGDQDKSQSTLKRLKREYPDSMFINSKVEDIILQE</sequence>
<dbReference type="KEGG" id="eac:EAL2_c01010"/>
<dbReference type="eggNOG" id="COG1729">
    <property type="taxonomic scope" value="Bacteria"/>
</dbReference>
<name>W8TCA5_PEPAC</name>
<dbReference type="SMART" id="SM00028">
    <property type="entry name" value="TPR"/>
    <property type="match status" value="5"/>
</dbReference>
<dbReference type="SUPFAM" id="SSF48452">
    <property type="entry name" value="TPR-like"/>
    <property type="match status" value="2"/>
</dbReference>
<dbReference type="InterPro" id="IPR019734">
    <property type="entry name" value="TPR_rpt"/>
</dbReference>
<dbReference type="PATRIC" id="fig|1286171.3.peg.71"/>
<organism evidence="2 3">
    <name type="scientific">Peptoclostridium acidaminophilum DSM 3953</name>
    <dbReference type="NCBI Taxonomy" id="1286171"/>
    <lineage>
        <taxon>Bacteria</taxon>
        <taxon>Bacillati</taxon>
        <taxon>Bacillota</taxon>
        <taxon>Clostridia</taxon>
        <taxon>Peptostreptococcales</taxon>
        <taxon>Peptoclostridiaceae</taxon>
        <taxon>Peptoclostridium</taxon>
    </lineage>
</organism>
<keyword evidence="3" id="KW-1185">Reference proteome</keyword>
<dbReference type="STRING" id="1286171.EAL2_c01010"/>
<dbReference type="RefSeq" id="WP_025434488.1">
    <property type="nucleotide sequence ID" value="NZ_CP007452.1"/>
</dbReference>
<evidence type="ECO:0000313" key="2">
    <source>
        <dbReference type="EMBL" id="AHM55438.1"/>
    </source>
</evidence>
<evidence type="ECO:0000256" key="1">
    <source>
        <dbReference type="SAM" id="MobiDB-lite"/>
    </source>
</evidence>
<proteinExistence type="predicted"/>